<organism evidence="1 2">
    <name type="scientific">Tanacetum coccineum</name>
    <dbReference type="NCBI Taxonomy" id="301880"/>
    <lineage>
        <taxon>Eukaryota</taxon>
        <taxon>Viridiplantae</taxon>
        <taxon>Streptophyta</taxon>
        <taxon>Embryophyta</taxon>
        <taxon>Tracheophyta</taxon>
        <taxon>Spermatophyta</taxon>
        <taxon>Magnoliopsida</taxon>
        <taxon>eudicotyledons</taxon>
        <taxon>Gunneridae</taxon>
        <taxon>Pentapetalae</taxon>
        <taxon>asterids</taxon>
        <taxon>campanulids</taxon>
        <taxon>Asterales</taxon>
        <taxon>Asteraceae</taxon>
        <taxon>Asteroideae</taxon>
        <taxon>Anthemideae</taxon>
        <taxon>Anthemidinae</taxon>
        <taxon>Tanacetum</taxon>
    </lineage>
</organism>
<evidence type="ECO:0000313" key="1">
    <source>
        <dbReference type="EMBL" id="GJT20451.1"/>
    </source>
</evidence>
<gene>
    <name evidence="1" type="ORF">Tco_0890388</name>
</gene>
<keyword evidence="2" id="KW-1185">Reference proteome</keyword>
<reference evidence="1" key="1">
    <citation type="journal article" date="2022" name="Int. J. Mol. Sci.">
        <title>Draft Genome of Tanacetum Coccineum: Genomic Comparison of Closely Related Tanacetum-Family Plants.</title>
        <authorList>
            <person name="Yamashiro T."/>
            <person name="Shiraishi A."/>
            <person name="Nakayama K."/>
            <person name="Satake H."/>
        </authorList>
    </citation>
    <scope>NUCLEOTIDE SEQUENCE</scope>
</reference>
<protein>
    <submittedName>
        <fullName evidence="1">Uncharacterized protein</fullName>
    </submittedName>
</protein>
<dbReference type="Proteomes" id="UP001151760">
    <property type="component" value="Unassembled WGS sequence"/>
</dbReference>
<dbReference type="EMBL" id="BQNB010013804">
    <property type="protein sequence ID" value="GJT20451.1"/>
    <property type="molecule type" value="Genomic_DNA"/>
</dbReference>
<sequence>MHLSESEDTGVAHLPKIKTRPDWLKPLPEEDTLETPEPYRVIPQNYLPETKNNWADAMAKTYKDIEQNKLLHKIRDMASFIQWYCKHIEKKKLVKADFEERRHALSISKLKAAYYPDFGLEELVSSLWTKSESDYDISSAYRISHWWFKHKEFYITRHSVAFDHNAFRSHMKILSVVSLKTYSKYGYTFLKGIVLQRANNKVYKISEADFKNLHPNDFEDMYLLHL</sequence>
<proteinExistence type="predicted"/>
<comment type="caution">
    <text evidence="1">The sequence shown here is derived from an EMBL/GenBank/DDBJ whole genome shotgun (WGS) entry which is preliminary data.</text>
</comment>
<name>A0ABQ5BZZ1_9ASTR</name>
<evidence type="ECO:0000313" key="2">
    <source>
        <dbReference type="Proteomes" id="UP001151760"/>
    </source>
</evidence>
<accession>A0ABQ5BZZ1</accession>
<reference evidence="1" key="2">
    <citation type="submission" date="2022-01" db="EMBL/GenBank/DDBJ databases">
        <authorList>
            <person name="Yamashiro T."/>
            <person name="Shiraishi A."/>
            <person name="Satake H."/>
            <person name="Nakayama K."/>
        </authorList>
    </citation>
    <scope>NUCLEOTIDE SEQUENCE</scope>
</reference>